<organism evidence="1 2">
    <name type="scientific">Hoeflea prorocentri</name>
    <dbReference type="NCBI Taxonomy" id="1922333"/>
    <lineage>
        <taxon>Bacteria</taxon>
        <taxon>Pseudomonadati</taxon>
        <taxon>Pseudomonadota</taxon>
        <taxon>Alphaproteobacteria</taxon>
        <taxon>Hyphomicrobiales</taxon>
        <taxon>Rhizobiaceae</taxon>
        <taxon>Hoeflea</taxon>
    </lineage>
</organism>
<reference evidence="1" key="1">
    <citation type="submission" date="2022-11" db="EMBL/GenBank/DDBJ databases">
        <title>Draft genome sequence of Hoeflea poritis E7-10 and Hoeflea prorocentri PM5-8, separated from scleractinian coral Porites lutea and marine dinoflagellate.</title>
        <authorList>
            <person name="Zhang G."/>
            <person name="Wei Q."/>
            <person name="Cai L."/>
        </authorList>
    </citation>
    <scope>NUCLEOTIDE SEQUENCE</scope>
    <source>
        <strain evidence="1">PM5-8</strain>
    </source>
</reference>
<keyword evidence="2" id="KW-1185">Reference proteome</keyword>
<accession>A0A9X3UHV7</accession>
<dbReference type="EMBL" id="JAPJZI010000001">
    <property type="protein sequence ID" value="MDA5398915.1"/>
    <property type="molecule type" value="Genomic_DNA"/>
</dbReference>
<name>A0A9X3UHV7_9HYPH</name>
<dbReference type="Proteomes" id="UP001151234">
    <property type="component" value="Unassembled WGS sequence"/>
</dbReference>
<dbReference type="AlphaFoldDB" id="A0A9X3UHV7"/>
<dbReference type="RefSeq" id="WP_267990350.1">
    <property type="nucleotide sequence ID" value="NZ_JAPJZI010000001.1"/>
</dbReference>
<comment type="caution">
    <text evidence="1">The sequence shown here is derived from an EMBL/GenBank/DDBJ whole genome shotgun (WGS) entry which is preliminary data.</text>
</comment>
<evidence type="ECO:0000313" key="2">
    <source>
        <dbReference type="Proteomes" id="UP001151234"/>
    </source>
</evidence>
<evidence type="ECO:0000313" key="1">
    <source>
        <dbReference type="EMBL" id="MDA5398915.1"/>
    </source>
</evidence>
<sequence>MHCITITYKYSGPEDAWRHAMQTFISAIDKDADIAGKFTYQVSVADDGETRIHWGRWDTQDTLKTLQSRDYFAAFASRVRVFAGGQPQNTGADVHFKTAGW</sequence>
<proteinExistence type="predicted"/>
<evidence type="ECO:0008006" key="3">
    <source>
        <dbReference type="Google" id="ProtNLM"/>
    </source>
</evidence>
<gene>
    <name evidence="1" type="ORF">OQ273_10065</name>
</gene>
<protein>
    <recommendedName>
        <fullName evidence="3">ABM domain-containing protein</fullName>
    </recommendedName>
</protein>